<dbReference type="Proteomes" id="UP001164250">
    <property type="component" value="Chromosome 3"/>
</dbReference>
<dbReference type="EMBL" id="CM047899">
    <property type="protein sequence ID" value="KAJ0103059.1"/>
    <property type="molecule type" value="Genomic_DNA"/>
</dbReference>
<evidence type="ECO:0000313" key="1">
    <source>
        <dbReference type="EMBL" id="KAJ0103059.1"/>
    </source>
</evidence>
<proteinExistence type="predicted"/>
<keyword evidence="2" id="KW-1185">Reference proteome</keyword>
<organism evidence="1 2">
    <name type="scientific">Pistacia atlantica</name>
    <dbReference type="NCBI Taxonomy" id="434234"/>
    <lineage>
        <taxon>Eukaryota</taxon>
        <taxon>Viridiplantae</taxon>
        <taxon>Streptophyta</taxon>
        <taxon>Embryophyta</taxon>
        <taxon>Tracheophyta</taxon>
        <taxon>Spermatophyta</taxon>
        <taxon>Magnoliopsida</taxon>
        <taxon>eudicotyledons</taxon>
        <taxon>Gunneridae</taxon>
        <taxon>Pentapetalae</taxon>
        <taxon>rosids</taxon>
        <taxon>malvids</taxon>
        <taxon>Sapindales</taxon>
        <taxon>Anacardiaceae</taxon>
        <taxon>Pistacia</taxon>
    </lineage>
</organism>
<sequence length="368" mass="39875">MKGNDSDLGDLLEFQRKVAWKEQEVKSLREISLWNKTYDYTVLLLARSLFTLFCRIKDVFGINSSVDVDDSRDFTSDYINRSHSVSALMQSSVHPSDNSGIARFSSGPLGMFTSNAGPNSKPKNMNNYHSGPLIAASTKSGALIAASTKSGPLSGKNNTVNFYSGPLGRSTAKSGPIFGKDTKSGKKMWKIRDMSLGFGGKKPPTKTNRLTQVGPFKGCMMAADGSSVANCYSNPGAVHFGILNGAKGGSVDRLPQENTVYAKFSVLNCKGRLLDAPPETLGAAALALHYANVIIVIEKLVASPHLIGHDAREDLYNMLPASLRAALRARLKPYTKSLATSVYDTVLAGEWTTAMARYWNGWLHLLII</sequence>
<reference evidence="2" key="1">
    <citation type="journal article" date="2023" name="G3 (Bethesda)">
        <title>Genome assembly and association tests identify interacting loci associated with vigor, precocity, and sex in interspecific pistachio rootstocks.</title>
        <authorList>
            <person name="Palmer W."/>
            <person name="Jacygrad E."/>
            <person name="Sagayaradj S."/>
            <person name="Cavanaugh K."/>
            <person name="Han R."/>
            <person name="Bertier L."/>
            <person name="Beede B."/>
            <person name="Kafkas S."/>
            <person name="Golino D."/>
            <person name="Preece J."/>
            <person name="Michelmore R."/>
        </authorList>
    </citation>
    <scope>NUCLEOTIDE SEQUENCE [LARGE SCALE GENOMIC DNA]</scope>
</reference>
<comment type="caution">
    <text evidence="1">The sequence shown here is derived from an EMBL/GenBank/DDBJ whole genome shotgun (WGS) entry which is preliminary data.</text>
</comment>
<gene>
    <name evidence="1" type="ORF">Patl1_05959</name>
</gene>
<accession>A0ACC1BVT9</accession>
<evidence type="ECO:0000313" key="2">
    <source>
        <dbReference type="Proteomes" id="UP001164250"/>
    </source>
</evidence>
<protein>
    <submittedName>
        <fullName evidence="1">Uncharacterized protein</fullName>
    </submittedName>
</protein>
<name>A0ACC1BVT9_9ROSI</name>